<evidence type="ECO:0000313" key="3">
    <source>
        <dbReference type="Proteomes" id="UP001328107"/>
    </source>
</evidence>
<evidence type="ECO:0000256" key="1">
    <source>
        <dbReference type="SAM" id="MobiDB-lite"/>
    </source>
</evidence>
<dbReference type="Proteomes" id="UP001328107">
    <property type="component" value="Unassembled WGS sequence"/>
</dbReference>
<proteinExistence type="predicted"/>
<sequence>TINMSFYTNVFSTMESVVKRLSNEELEIALVASVKYFEEIRTKKRDYVSDFKQVINSEKSVVALTARLLILGPIVVCPELGSSLNESYSDRDGKSKWIALVSAMPLPLHKMLLEGTLCGHPYLLMNLFSMRAGSLFCDDNFVKPMDCLVKSGTFPLHKLLNMMLKDSQNFKRHFVRLFNCYILKRCIENAKRKEEWDETVQGMITAISIVATPESGIGKETIKNLVHILKKNSLEKMDELEWLSKYEHHEKVAELIGLLTKPDESTGEDSAVAAEMEGEEIEKTQ</sequence>
<comment type="caution">
    <text evidence="2">The sequence shown here is derived from an EMBL/GenBank/DDBJ whole genome shotgun (WGS) entry which is preliminary data.</text>
</comment>
<keyword evidence="3" id="KW-1185">Reference proteome</keyword>
<feature type="non-terminal residue" evidence="2">
    <location>
        <position position="1"/>
    </location>
</feature>
<gene>
    <name evidence="2" type="ORF">PMAYCL1PPCAC_06127</name>
</gene>
<reference evidence="3" key="1">
    <citation type="submission" date="2022-10" db="EMBL/GenBank/DDBJ databases">
        <title>Genome assembly of Pristionchus species.</title>
        <authorList>
            <person name="Yoshida K."/>
            <person name="Sommer R.J."/>
        </authorList>
    </citation>
    <scope>NUCLEOTIDE SEQUENCE [LARGE SCALE GENOMIC DNA]</scope>
    <source>
        <strain evidence="3">RS5460</strain>
    </source>
</reference>
<dbReference type="AlphaFoldDB" id="A0AAN4Z7I8"/>
<accession>A0AAN4Z7I8</accession>
<feature type="region of interest" description="Disordered" evidence="1">
    <location>
        <begin position="261"/>
        <end position="285"/>
    </location>
</feature>
<dbReference type="EMBL" id="BTRK01000002">
    <property type="protein sequence ID" value="GMR35932.1"/>
    <property type="molecule type" value="Genomic_DNA"/>
</dbReference>
<feature type="non-terminal residue" evidence="2">
    <location>
        <position position="285"/>
    </location>
</feature>
<organism evidence="2 3">
    <name type="scientific">Pristionchus mayeri</name>
    <dbReference type="NCBI Taxonomy" id="1317129"/>
    <lineage>
        <taxon>Eukaryota</taxon>
        <taxon>Metazoa</taxon>
        <taxon>Ecdysozoa</taxon>
        <taxon>Nematoda</taxon>
        <taxon>Chromadorea</taxon>
        <taxon>Rhabditida</taxon>
        <taxon>Rhabditina</taxon>
        <taxon>Diplogasteromorpha</taxon>
        <taxon>Diplogasteroidea</taxon>
        <taxon>Neodiplogasteridae</taxon>
        <taxon>Pristionchus</taxon>
    </lineage>
</organism>
<evidence type="ECO:0000313" key="2">
    <source>
        <dbReference type="EMBL" id="GMR35932.1"/>
    </source>
</evidence>
<protein>
    <submittedName>
        <fullName evidence="2">Uncharacterized protein</fullName>
    </submittedName>
</protein>
<name>A0AAN4Z7I8_9BILA</name>
<feature type="compositionally biased region" description="Acidic residues" evidence="1">
    <location>
        <begin position="276"/>
        <end position="285"/>
    </location>
</feature>